<proteinExistence type="inferred from homology"/>
<dbReference type="InterPro" id="IPR050218">
    <property type="entry name" value="LptD"/>
</dbReference>
<feature type="chain" id="PRO_5044914009" description="LPS-assembly protein LptD" evidence="1">
    <location>
        <begin position="24"/>
        <end position="729"/>
    </location>
</feature>
<feature type="domain" description="LptD C-terminal" evidence="2">
    <location>
        <begin position="288"/>
        <end position="662"/>
    </location>
</feature>
<feature type="signal peptide" evidence="1">
    <location>
        <begin position="1"/>
        <end position="23"/>
    </location>
</feature>
<dbReference type="InterPro" id="IPR007543">
    <property type="entry name" value="LptD_C"/>
</dbReference>
<keyword evidence="4" id="KW-1185">Reference proteome</keyword>
<evidence type="ECO:0000313" key="3">
    <source>
        <dbReference type="EMBL" id="MEE2567191.1"/>
    </source>
</evidence>
<dbReference type="Proteomes" id="UP001310692">
    <property type="component" value="Unassembled WGS sequence"/>
</dbReference>
<comment type="caution">
    <text evidence="1">Lacks conserved residue(s) required for the propagation of feature annotation.</text>
</comment>
<sequence precursor="true">MGLKARLAGFAACLAVAGTPALAQSDEASDEPVYIEADTLIQDQEAGVYYARGEVRARQNDRTLYADELEYRPLTGRVIARGSVAIFGQGAHPQYADEVELDDELGEGIAVGFATMLENNGRTAAAFAVRRDNGSVELTEAYYTACRLCEESGREPTWRLRAAQVIQDADDEMIYYRDVRLEVLGVPVLYSPAFAHPDPSIERRSGFLFPGFGVSSRLGAFYQQPYHWVISPSQDLTISPRLMTNVRPLLEADYRKRFWSGRVDFEGSLTYEREIDSDGDRFGNEDWRWHLFGAGQFDLSEDWLWGFGVQAASDDLHMRRYDITEVYANDTGLLMPDGRRLLSQLYVQGRGDDYYAELSAASIQSLREFEDDNTLPTIAPLGEFRQTLELGDGFGRLRNIASTVALTRDNGVDYRRASAGTDWRAQWIGGPGMVLEPFARVRADYYSFNDLPGALPGTAAAEDSFGRVLGLAGAEVRWPFFRPGETTDWIVEPVIQGVVASDAVEAGRIVNEDSQSVDLDETLLFSANRAPGMDIWEEGSRIAYGVRATAFWGESGGRFRGFLGQSRRLEGTPVFGPNTGLFDDESDIIAATEVNLAGFTGAARTRIDSQDGDLNRLDLVASYTSDLFTGAIRYTGFNEDLARFGPQQEVILSTRTRISDSWSLVYNLRRDLEMGLSRTQEIGLLYRDFCTEFEILYQRENLNIGPLGPSESIQVRINLFTLGALGSDD</sequence>
<comment type="subunit">
    <text evidence="1">Component of the lipopolysaccharide transport and assembly complex.</text>
</comment>
<dbReference type="Gene3D" id="2.60.450.10">
    <property type="entry name" value="Lipopolysaccharide (LPS) transport protein A like domain"/>
    <property type="match status" value="1"/>
</dbReference>
<comment type="function">
    <text evidence="1">Involved in the assembly of lipopolysaccharide (LPS) at the surface of the outer membrane.</text>
</comment>
<keyword evidence="1" id="KW-0732">Signal</keyword>
<evidence type="ECO:0000259" key="2">
    <source>
        <dbReference type="Pfam" id="PF04453"/>
    </source>
</evidence>
<keyword evidence="1" id="KW-0472">Membrane</keyword>
<evidence type="ECO:0000313" key="4">
    <source>
        <dbReference type="Proteomes" id="UP001310692"/>
    </source>
</evidence>
<name>A0ABU7M047_9PROT</name>
<comment type="similarity">
    <text evidence="1">Belongs to the LptD family.</text>
</comment>
<accession>A0ABU7M047</accession>
<organism evidence="3 4">
    <name type="scientific">Hyphobacterium marinum</name>
    <dbReference type="NCBI Taxonomy" id="3116574"/>
    <lineage>
        <taxon>Bacteria</taxon>
        <taxon>Pseudomonadati</taxon>
        <taxon>Pseudomonadota</taxon>
        <taxon>Alphaproteobacteria</taxon>
        <taxon>Maricaulales</taxon>
        <taxon>Maricaulaceae</taxon>
        <taxon>Hyphobacterium</taxon>
    </lineage>
</organism>
<comment type="subcellular location">
    <subcellularLocation>
        <location evidence="1">Cell outer membrane</location>
    </subcellularLocation>
</comment>
<dbReference type="RefSeq" id="WP_330196751.1">
    <property type="nucleotide sequence ID" value="NZ_JAZDRO010000004.1"/>
</dbReference>
<protein>
    <recommendedName>
        <fullName evidence="1">LPS-assembly protein LptD</fullName>
    </recommendedName>
</protein>
<dbReference type="EMBL" id="JAZDRO010000004">
    <property type="protein sequence ID" value="MEE2567191.1"/>
    <property type="molecule type" value="Genomic_DNA"/>
</dbReference>
<keyword evidence="1" id="KW-0998">Cell outer membrane</keyword>
<gene>
    <name evidence="1 3" type="primary">lptD</name>
    <name evidence="3" type="ORF">V0U35_10935</name>
</gene>
<dbReference type="HAMAP" id="MF_01411">
    <property type="entry name" value="LPS_assembly_LptD"/>
    <property type="match status" value="1"/>
</dbReference>
<dbReference type="InterPro" id="IPR020889">
    <property type="entry name" value="LipoPS_assembly_LptD"/>
</dbReference>
<dbReference type="Pfam" id="PF04453">
    <property type="entry name" value="LptD"/>
    <property type="match status" value="1"/>
</dbReference>
<dbReference type="PANTHER" id="PTHR30189:SF1">
    <property type="entry name" value="LPS-ASSEMBLY PROTEIN LPTD"/>
    <property type="match status" value="1"/>
</dbReference>
<reference evidence="3 4" key="1">
    <citation type="submission" date="2024-01" db="EMBL/GenBank/DDBJ databases">
        <title>Hyphobacterium bacterium isolated from marine sediment.</title>
        <authorList>
            <person name="Zhao S."/>
        </authorList>
    </citation>
    <scope>NUCLEOTIDE SEQUENCE [LARGE SCALE GENOMIC DNA]</scope>
    <source>
        <strain evidence="3 4">Y60-23</strain>
    </source>
</reference>
<evidence type="ECO:0000256" key="1">
    <source>
        <dbReference type="HAMAP-Rule" id="MF_01411"/>
    </source>
</evidence>
<comment type="caution">
    <text evidence="3">The sequence shown here is derived from an EMBL/GenBank/DDBJ whole genome shotgun (WGS) entry which is preliminary data.</text>
</comment>
<dbReference type="PANTHER" id="PTHR30189">
    <property type="entry name" value="LPS-ASSEMBLY PROTEIN"/>
    <property type="match status" value="1"/>
</dbReference>